<dbReference type="PANTHER" id="PTHR24148">
    <property type="entry name" value="ANKYRIN REPEAT DOMAIN-CONTAINING PROTEIN 39 HOMOLOG-RELATED"/>
    <property type="match status" value="1"/>
</dbReference>
<dbReference type="Proteomes" id="UP000736672">
    <property type="component" value="Unassembled WGS sequence"/>
</dbReference>
<dbReference type="InterPro" id="IPR010730">
    <property type="entry name" value="HET"/>
</dbReference>
<dbReference type="InterPro" id="IPR052895">
    <property type="entry name" value="HetReg/Transcr_Mod"/>
</dbReference>
<feature type="non-terminal residue" evidence="2">
    <location>
        <position position="1"/>
    </location>
</feature>
<evidence type="ECO:0000313" key="2">
    <source>
        <dbReference type="EMBL" id="KAH7271924.1"/>
    </source>
</evidence>
<protein>
    <recommendedName>
        <fullName evidence="1">Heterokaryon incompatibility domain-containing protein</fullName>
    </recommendedName>
</protein>
<accession>A0A9P9L0U3</accession>
<reference evidence="2" key="1">
    <citation type="journal article" date="2021" name="Nat. Commun.">
        <title>Genetic determinants of endophytism in the Arabidopsis root mycobiome.</title>
        <authorList>
            <person name="Mesny F."/>
            <person name="Miyauchi S."/>
            <person name="Thiergart T."/>
            <person name="Pickel B."/>
            <person name="Atanasova L."/>
            <person name="Karlsson M."/>
            <person name="Huettel B."/>
            <person name="Barry K.W."/>
            <person name="Haridas S."/>
            <person name="Chen C."/>
            <person name="Bauer D."/>
            <person name="Andreopoulos W."/>
            <person name="Pangilinan J."/>
            <person name="LaButti K."/>
            <person name="Riley R."/>
            <person name="Lipzen A."/>
            <person name="Clum A."/>
            <person name="Drula E."/>
            <person name="Henrissat B."/>
            <person name="Kohler A."/>
            <person name="Grigoriev I.V."/>
            <person name="Martin F.M."/>
            <person name="Hacquard S."/>
        </authorList>
    </citation>
    <scope>NUCLEOTIDE SEQUENCE</scope>
    <source>
        <strain evidence="2">FSSC 5 MPI-SDFR-AT-0091</strain>
    </source>
</reference>
<dbReference type="Pfam" id="PF06985">
    <property type="entry name" value="HET"/>
    <property type="match status" value="1"/>
</dbReference>
<dbReference type="OrthoDB" id="2157530at2759"/>
<evidence type="ECO:0000313" key="3">
    <source>
        <dbReference type="Proteomes" id="UP000736672"/>
    </source>
</evidence>
<dbReference type="EMBL" id="JAGTJS010000004">
    <property type="protein sequence ID" value="KAH7271924.1"/>
    <property type="molecule type" value="Genomic_DNA"/>
</dbReference>
<gene>
    <name evidence="2" type="ORF">B0J15DRAFT_577140</name>
</gene>
<dbReference type="PANTHER" id="PTHR24148:SF64">
    <property type="entry name" value="HETEROKARYON INCOMPATIBILITY DOMAIN-CONTAINING PROTEIN"/>
    <property type="match status" value="1"/>
</dbReference>
<organism evidence="2 3">
    <name type="scientific">Fusarium solani</name>
    <name type="common">Filamentous fungus</name>
    <dbReference type="NCBI Taxonomy" id="169388"/>
    <lineage>
        <taxon>Eukaryota</taxon>
        <taxon>Fungi</taxon>
        <taxon>Dikarya</taxon>
        <taxon>Ascomycota</taxon>
        <taxon>Pezizomycotina</taxon>
        <taxon>Sordariomycetes</taxon>
        <taxon>Hypocreomycetidae</taxon>
        <taxon>Hypocreales</taxon>
        <taxon>Nectriaceae</taxon>
        <taxon>Fusarium</taxon>
        <taxon>Fusarium solani species complex</taxon>
    </lineage>
</organism>
<name>A0A9P9L0U3_FUSSL</name>
<comment type="caution">
    <text evidence="2">The sequence shown here is derived from an EMBL/GenBank/DDBJ whole genome shotgun (WGS) entry which is preliminary data.</text>
</comment>
<keyword evidence="3" id="KW-1185">Reference proteome</keyword>
<evidence type="ECO:0000259" key="1">
    <source>
        <dbReference type="Pfam" id="PF06985"/>
    </source>
</evidence>
<proteinExistence type="predicted"/>
<sequence>KNPEVTFCPSLGVPCCHSCGVFASIESEVDESHDELTIPKALKRSEMQLSWPPSVSYAENVYLDDPEGMTEKALLSELNQKSQDETESTNQSLSFLPSSASAVHASESLQLKSTYEPLQESRIRVLCPLPGQFGDYLHGHFEIIHVQDDSGPGQRLAGGFSVVEGQESTRTYEAVSYTWANRQGDRRRKKSFLDLVSRTNPPVWIGAICINQSDVSERSRQVGLMRDIYLAATRVLIFLGEKPDSGVDGAVQDAPEVLIQHPYFSRV</sequence>
<dbReference type="AlphaFoldDB" id="A0A9P9L0U3"/>
<feature type="domain" description="Heterokaryon incompatibility" evidence="1">
    <location>
        <begin position="196"/>
        <end position="253"/>
    </location>
</feature>